<dbReference type="InParanoid" id="A0A067Q1Y9"/>
<name>A0A067Q1Y9_9AGAM</name>
<reference evidence="2" key="1">
    <citation type="journal article" date="2014" name="Proc. Natl. Acad. Sci. U.S.A.">
        <title>Extensive sampling of basidiomycete genomes demonstrates inadequacy of the white-rot/brown-rot paradigm for wood decay fungi.</title>
        <authorList>
            <person name="Riley R."/>
            <person name="Salamov A.A."/>
            <person name="Brown D.W."/>
            <person name="Nagy L.G."/>
            <person name="Floudas D."/>
            <person name="Held B.W."/>
            <person name="Levasseur A."/>
            <person name="Lombard V."/>
            <person name="Morin E."/>
            <person name="Otillar R."/>
            <person name="Lindquist E.A."/>
            <person name="Sun H."/>
            <person name="LaButti K.M."/>
            <person name="Schmutz J."/>
            <person name="Jabbour D."/>
            <person name="Luo H."/>
            <person name="Baker S.E."/>
            <person name="Pisabarro A.G."/>
            <person name="Walton J.D."/>
            <person name="Blanchette R.A."/>
            <person name="Henrissat B."/>
            <person name="Martin F."/>
            <person name="Cullen D."/>
            <person name="Hibbett D.S."/>
            <person name="Grigoriev I.V."/>
        </authorList>
    </citation>
    <scope>NUCLEOTIDE SEQUENCE [LARGE SCALE GENOMIC DNA]</scope>
    <source>
        <strain evidence="2">MUCL 33604</strain>
    </source>
</reference>
<dbReference type="AlphaFoldDB" id="A0A067Q1Y9"/>
<dbReference type="HOGENOM" id="CLU_178962_0_0_1"/>
<keyword evidence="2" id="KW-1185">Reference proteome</keyword>
<feature type="non-terminal residue" evidence="1">
    <location>
        <position position="1"/>
    </location>
</feature>
<proteinExistence type="predicted"/>
<accession>A0A067Q1Y9</accession>
<evidence type="ECO:0000313" key="2">
    <source>
        <dbReference type="Proteomes" id="UP000027265"/>
    </source>
</evidence>
<sequence>KDIGTIMLRIKRIQRVASKPANPVQELPDAVHGRGDHCIGFGEEKPTWIQYPTTWTVKPYDPKNPGSYVTFIFRYRSRGE</sequence>
<protein>
    <submittedName>
        <fullName evidence="1">Uncharacterized protein</fullName>
    </submittedName>
</protein>
<evidence type="ECO:0000313" key="1">
    <source>
        <dbReference type="EMBL" id="KDQ60959.1"/>
    </source>
</evidence>
<gene>
    <name evidence="1" type="ORF">JAAARDRAFT_124808</name>
</gene>
<organism evidence="1 2">
    <name type="scientific">Jaapia argillacea MUCL 33604</name>
    <dbReference type="NCBI Taxonomy" id="933084"/>
    <lineage>
        <taxon>Eukaryota</taxon>
        <taxon>Fungi</taxon>
        <taxon>Dikarya</taxon>
        <taxon>Basidiomycota</taxon>
        <taxon>Agaricomycotina</taxon>
        <taxon>Agaricomycetes</taxon>
        <taxon>Agaricomycetidae</taxon>
        <taxon>Jaapiales</taxon>
        <taxon>Jaapiaceae</taxon>
        <taxon>Jaapia</taxon>
    </lineage>
</organism>
<dbReference type="Proteomes" id="UP000027265">
    <property type="component" value="Unassembled WGS sequence"/>
</dbReference>
<dbReference type="EMBL" id="KL197713">
    <property type="protein sequence ID" value="KDQ60959.1"/>
    <property type="molecule type" value="Genomic_DNA"/>
</dbReference>
<dbReference type="OrthoDB" id="3237202at2759"/>